<dbReference type="GO" id="GO:0003677">
    <property type="term" value="F:DNA binding"/>
    <property type="evidence" value="ECO:0007669"/>
    <property type="project" value="UniProtKB-KW"/>
</dbReference>
<protein>
    <submittedName>
        <fullName evidence="5">LacI family DNA-binding transcriptional regulator</fullName>
    </submittedName>
</protein>
<dbReference type="SUPFAM" id="SSF53822">
    <property type="entry name" value="Periplasmic binding protein-like I"/>
    <property type="match status" value="1"/>
</dbReference>
<dbReference type="SUPFAM" id="SSF47413">
    <property type="entry name" value="lambda repressor-like DNA-binding domains"/>
    <property type="match status" value="1"/>
</dbReference>
<dbReference type="Proteomes" id="UP001597362">
    <property type="component" value="Unassembled WGS sequence"/>
</dbReference>
<dbReference type="CDD" id="cd01392">
    <property type="entry name" value="HTH_LacI"/>
    <property type="match status" value="1"/>
</dbReference>
<dbReference type="InterPro" id="IPR028082">
    <property type="entry name" value="Peripla_BP_I"/>
</dbReference>
<evidence type="ECO:0000313" key="6">
    <source>
        <dbReference type="Proteomes" id="UP001597362"/>
    </source>
</evidence>
<dbReference type="InterPro" id="IPR046335">
    <property type="entry name" value="LacI/GalR-like_sensor"/>
</dbReference>
<dbReference type="Gene3D" id="3.40.50.2300">
    <property type="match status" value="2"/>
</dbReference>
<dbReference type="PROSITE" id="PS00356">
    <property type="entry name" value="HTH_LACI_1"/>
    <property type="match status" value="1"/>
</dbReference>
<dbReference type="PANTHER" id="PTHR30146">
    <property type="entry name" value="LACI-RELATED TRANSCRIPTIONAL REPRESSOR"/>
    <property type="match status" value="1"/>
</dbReference>
<keyword evidence="1" id="KW-0805">Transcription regulation</keyword>
<dbReference type="Gene3D" id="1.10.260.40">
    <property type="entry name" value="lambda repressor-like DNA-binding domains"/>
    <property type="match status" value="1"/>
</dbReference>
<keyword evidence="2 5" id="KW-0238">DNA-binding</keyword>
<evidence type="ECO:0000313" key="5">
    <source>
        <dbReference type="EMBL" id="MFD2115566.1"/>
    </source>
</evidence>
<dbReference type="EMBL" id="JBHUHO010000020">
    <property type="protein sequence ID" value="MFD2115566.1"/>
    <property type="molecule type" value="Genomic_DNA"/>
</dbReference>
<sequence>MSKKPITIHDIAEIAKVSSATVSRVLSNSNYPVSKELQIRIRKIAEESNYIPNMLGKQLKNNTSTTIAVIIPSISNPFYSSVVQGIEETARENNYTVITCNSQQDPALEEEYIRTIMQKQIKGLIISSISDDKTLLRSCMQMGLNVVAIDQVIEEDQVSQIKFNYEKGGYMGTKHLIELGHRQITYLTSKLDRPSRRSIYKGYKIAMEEAGLAPVSIESGAEELYNAIHDFDLGKKLADKVLALSDKPSALFVCNDMMAFGVINRLADKNMQVPEHISVIGFDGIDFGMMIHPALTSVKQPDYEMGKMSCKLLFDKINNEAVAAYDIVLQPQLVIRKSVKPLQ</sequence>
<evidence type="ECO:0000256" key="2">
    <source>
        <dbReference type="ARBA" id="ARBA00023125"/>
    </source>
</evidence>
<dbReference type="InterPro" id="IPR000843">
    <property type="entry name" value="HTH_LacI"/>
</dbReference>
<dbReference type="RefSeq" id="WP_377770845.1">
    <property type="nucleotide sequence ID" value="NZ_JBHUHO010000020.1"/>
</dbReference>
<name>A0ABW4YIN8_9BACL</name>
<dbReference type="InterPro" id="IPR010982">
    <property type="entry name" value="Lambda_DNA-bd_dom_sf"/>
</dbReference>
<evidence type="ECO:0000259" key="4">
    <source>
        <dbReference type="PROSITE" id="PS50932"/>
    </source>
</evidence>
<feature type="domain" description="HTH lacI-type" evidence="4">
    <location>
        <begin position="6"/>
        <end position="61"/>
    </location>
</feature>
<reference evidence="6" key="1">
    <citation type="journal article" date="2019" name="Int. J. Syst. Evol. Microbiol.">
        <title>The Global Catalogue of Microorganisms (GCM) 10K type strain sequencing project: providing services to taxonomists for standard genome sequencing and annotation.</title>
        <authorList>
            <consortium name="The Broad Institute Genomics Platform"/>
            <consortium name="The Broad Institute Genome Sequencing Center for Infectious Disease"/>
            <person name="Wu L."/>
            <person name="Ma J."/>
        </authorList>
    </citation>
    <scope>NUCLEOTIDE SEQUENCE [LARGE SCALE GENOMIC DNA]</scope>
    <source>
        <strain evidence="6">GH52</strain>
    </source>
</reference>
<dbReference type="CDD" id="cd06267">
    <property type="entry name" value="PBP1_LacI_sugar_binding-like"/>
    <property type="match status" value="1"/>
</dbReference>
<dbReference type="Pfam" id="PF13377">
    <property type="entry name" value="Peripla_BP_3"/>
    <property type="match status" value="1"/>
</dbReference>
<dbReference type="SMART" id="SM00354">
    <property type="entry name" value="HTH_LACI"/>
    <property type="match status" value="1"/>
</dbReference>
<evidence type="ECO:0000256" key="3">
    <source>
        <dbReference type="ARBA" id="ARBA00023163"/>
    </source>
</evidence>
<comment type="caution">
    <text evidence="5">The sequence shown here is derived from an EMBL/GenBank/DDBJ whole genome shotgun (WGS) entry which is preliminary data.</text>
</comment>
<dbReference type="PANTHER" id="PTHR30146:SF109">
    <property type="entry name" value="HTH-TYPE TRANSCRIPTIONAL REGULATOR GALS"/>
    <property type="match status" value="1"/>
</dbReference>
<evidence type="ECO:0000256" key="1">
    <source>
        <dbReference type="ARBA" id="ARBA00023015"/>
    </source>
</evidence>
<proteinExistence type="predicted"/>
<dbReference type="Pfam" id="PF00356">
    <property type="entry name" value="LacI"/>
    <property type="match status" value="1"/>
</dbReference>
<keyword evidence="6" id="KW-1185">Reference proteome</keyword>
<keyword evidence="3" id="KW-0804">Transcription</keyword>
<organism evidence="5 6">
    <name type="scientific">Paenibacillus yanchengensis</name>
    <dbReference type="NCBI Taxonomy" id="2035833"/>
    <lineage>
        <taxon>Bacteria</taxon>
        <taxon>Bacillati</taxon>
        <taxon>Bacillota</taxon>
        <taxon>Bacilli</taxon>
        <taxon>Bacillales</taxon>
        <taxon>Paenibacillaceae</taxon>
        <taxon>Paenibacillus</taxon>
    </lineage>
</organism>
<accession>A0ABW4YIN8</accession>
<dbReference type="PROSITE" id="PS50932">
    <property type="entry name" value="HTH_LACI_2"/>
    <property type="match status" value="1"/>
</dbReference>
<gene>
    <name evidence="5" type="ORF">ACFSJH_07455</name>
</gene>